<geneLocation type="plasmid" evidence="7"/>
<feature type="domain" description="HipA N-terminal subdomain 1" evidence="5">
    <location>
        <begin position="6"/>
        <end position="119"/>
    </location>
</feature>
<name>A0A024ELT6_9PSED</name>
<keyword evidence="6" id="KW-0614">Plasmid</keyword>
<evidence type="ECO:0000256" key="3">
    <source>
        <dbReference type="ARBA" id="ARBA00022777"/>
    </source>
</evidence>
<evidence type="ECO:0000256" key="2">
    <source>
        <dbReference type="ARBA" id="ARBA00022679"/>
    </source>
</evidence>
<evidence type="ECO:0000256" key="1">
    <source>
        <dbReference type="ARBA" id="ARBA00010164"/>
    </source>
</evidence>
<dbReference type="PANTHER" id="PTHR37419">
    <property type="entry name" value="SERINE/THREONINE-PROTEIN KINASE TOXIN HIPA"/>
    <property type="match status" value="1"/>
</dbReference>
<accession>A0A024ELT6</accession>
<evidence type="ECO:0000259" key="4">
    <source>
        <dbReference type="Pfam" id="PF07804"/>
    </source>
</evidence>
<dbReference type="KEGG" id="pman:OU5_P0303"/>
<proteinExistence type="inferred from homology"/>
<dbReference type="InterPro" id="IPR012893">
    <property type="entry name" value="HipA-like_C"/>
</dbReference>
<dbReference type="Pfam" id="PF07804">
    <property type="entry name" value="HipA_C"/>
    <property type="match status" value="1"/>
</dbReference>
<dbReference type="EMBL" id="CP005961">
    <property type="protein sequence ID" value="AHZ73555.1"/>
    <property type="molecule type" value="Genomic_DNA"/>
</dbReference>
<sequence length="441" mass="49808">MAKVAEVWMWETRVGVVLWDENQIPATGTFEFDPEFCEIGLEIAPLTMRAEPDEVYAFPGLNPVAFKGLPPCLSDSLPDAFGNAVIDAWLAQKGRDPRSFSPVERLLYVGQRGMGALEFRPALDRAIDKVEQLQLESLVDLAGRILEERQTQFDDLHLEIKSEEEDQALKHLFQVGSSAGGQRPKAIIAINEETGAICSGQIEAPEGYTYWLFKFDVSNGASTLGDPAGFGRVEYAYHLMTLAAGVKMTECRLHIEGPRAHFMTKRFDRLDDGDKVHIQTLCAMDSADYTLPGAYSYEQALQVCRDLGLPREDQVELFRRAVFNVVARNQDDHTKNIGFQLWRDGVWRLTPAYDMCWSYRPDSPWVSQHQMSLNGKRDNFELKDLLAVAKLITNLDGRKVVKEVVEAVRRWREFADVAGMTDDNLIEQIESTHRLYLGDGL</sequence>
<organism evidence="6 7">
    <name type="scientific">Pseudomonas mandelii JR-1</name>
    <dbReference type="NCBI Taxonomy" id="1147786"/>
    <lineage>
        <taxon>Bacteria</taxon>
        <taxon>Pseudomonadati</taxon>
        <taxon>Pseudomonadota</taxon>
        <taxon>Gammaproteobacteria</taxon>
        <taxon>Pseudomonadales</taxon>
        <taxon>Pseudomonadaceae</taxon>
        <taxon>Pseudomonas</taxon>
    </lineage>
</organism>
<dbReference type="PANTHER" id="PTHR37419:SF8">
    <property type="entry name" value="TOXIN YJJJ"/>
    <property type="match status" value="1"/>
</dbReference>
<evidence type="ECO:0000259" key="5">
    <source>
        <dbReference type="Pfam" id="PF13657"/>
    </source>
</evidence>
<gene>
    <name evidence="6" type="ORF">OU5_P0303</name>
</gene>
<evidence type="ECO:0000313" key="7">
    <source>
        <dbReference type="Proteomes" id="UP000026913"/>
    </source>
</evidence>
<dbReference type="GO" id="GO:0004674">
    <property type="term" value="F:protein serine/threonine kinase activity"/>
    <property type="evidence" value="ECO:0007669"/>
    <property type="project" value="TreeGrafter"/>
</dbReference>
<dbReference type="Pfam" id="PF13657">
    <property type="entry name" value="Couple_hipA"/>
    <property type="match status" value="1"/>
</dbReference>
<evidence type="ECO:0008006" key="8">
    <source>
        <dbReference type="Google" id="ProtNLM"/>
    </source>
</evidence>
<dbReference type="GO" id="GO:0005829">
    <property type="term" value="C:cytosol"/>
    <property type="evidence" value="ECO:0007669"/>
    <property type="project" value="TreeGrafter"/>
</dbReference>
<dbReference type="HOGENOM" id="CLU_041102_1_0_6"/>
<dbReference type="InterPro" id="IPR052028">
    <property type="entry name" value="HipA_Ser/Thr_kinase"/>
</dbReference>
<dbReference type="InterPro" id="IPR017508">
    <property type="entry name" value="HipA_N1"/>
</dbReference>
<feature type="domain" description="HipA-like C-terminal" evidence="4">
    <location>
        <begin position="177"/>
        <end position="409"/>
    </location>
</feature>
<dbReference type="AlphaFoldDB" id="A0A024ELT6"/>
<protein>
    <recommendedName>
        <fullName evidence="8">Toxin HipA</fullName>
    </recommendedName>
</protein>
<keyword evidence="3" id="KW-0418">Kinase</keyword>
<dbReference type="Proteomes" id="UP000026913">
    <property type="component" value="Plasmid unnamed"/>
</dbReference>
<keyword evidence="2" id="KW-0808">Transferase</keyword>
<evidence type="ECO:0000313" key="6">
    <source>
        <dbReference type="EMBL" id="AHZ73555.1"/>
    </source>
</evidence>
<comment type="similarity">
    <text evidence="1">Belongs to the HipA Ser/Thr kinase family.</text>
</comment>
<reference evidence="6 7" key="1">
    <citation type="journal article" date="2012" name="J. Bacteriol.">
        <title>Genome sequence of cold-adapted Pseudomonas mandelii strain JR-1.</title>
        <authorList>
            <person name="Jang S.H."/>
            <person name="Kim J."/>
            <person name="Kim J."/>
            <person name="Hong S."/>
            <person name="Lee C."/>
        </authorList>
    </citation>
    <scope>NUCLEOTIDE SEQUENCE [LARGE SCALE GENOMIC DNA]</scope>
    <source>
        <strain evidence="6 7">JR-1</strain>
        <plasmid evidence="7">Plasmid</plasmid>
    </source>
</reference>